<dbReference type="Proteomes" id="UP000054047">
    <property type="component" value="Unassembled WGS sequence"/>
</dbReference>
<organism evidence="2 3">
    <name type="scientific">Ancylostoma duodenale</name>
    <dbReference type="NCBI Taxonomy" id="51022"/>
    <lineage>
        <taxon>Eukaryota</taxon>
        <taxon>Metazoa</taxon>
        <taxon>Ecdysozoa</taxon>
        <taxon>Nematoda</taxon>
        <taxon>Chromadorea</taxon>
        <taxon>Rhabditida</taxon>
        <taxon>Rhabditina</taxon>
        <taxon>Rhabditomorpha</taxon>
        <taxon>Strongyloidea</taxon>
        <taxon>Ancylostomatidae</taxon>
        <taxon>Ancylostomatinae</taxon>
        <taxon>Ancylostoma</taxon>
    </lineage>
</organism>
<dbReference type="OrthoDB" id="5866418at2759"/>
<sequence length="77" mass="8508">MADPELASKLARRLENIDVQEDTDESPAIKDPPPAPVIPEKIIPNPYVASDDSVSIDDLIAKTLERNERIEENNNNG</sequence>
<keyword evidence="3" id="KW-1185">Reference proteome</keyword>
<dbReference type="AlphaFoldDB" id="A0A0C2HE98"/>
<feature type="region of interest" description="Disordered" evidence="1">
    <location>
        <begin position="12"/>
        <end position="40"/>
    </location>
</feature>
<evidence type="ECO:0000256" key="1">
    <source>
        <dbReference type="SAM" id="MobiDB-lite"/>
    </source>
</evidence>
<reference evidence="2 3" key="1">
    <citation type="submission" date="2013-12" db="EMBL/GenBank/DDBJ databases">
        <title>Draft genome of the parsitic nematode Ancylostoma duodenale.</title>
        <authorList>
            <person name="Mitreva M."/>
        </authorList>
    </citation>
    <scope>NUCLEOTIDE SEQUENCE [LARGE SCALE GENOMIC DNA]</scope>
    <source>
        <strain evidence="2 3">Zhejiang</strain>
    </source>
</reference>
<protein>
    <submittedName>
        <fullName evidence="2">Uncharacterized protein</fullName>
    </submittedName>
</protein>
<evidence type="ECO:0000313" key="3">
    <source>
        <dbReference type="Proteomes" id="UP000054047"/>
    </source>
</evidence>
<name>A0A0C2HE98_9BILA</name>
<accession>A0A0C2HE98</accession>
<dbReference type="EMBL" id="KN726549">
    <property type="protein sequence ID" value="KIH67851.1"/>
    <property type="molecule type" value="Genomic_DNA"/>
</dbReference>
<proteinExistence type="predicted"/>
<evidence type="ECO:0000313" key="2">
    <source>
        <dbReference type="EMBL" id="KIH67851.1"/>
    </source>
</evidence>
<gene>
    <name evidence="2" type="ORF">ANCDUO_01818</name>
</gene>